<dbReference type="RefSeq" id="WP_006372217.1">
    <property type="nucleotide sequence ID" value="NZ_JAAXPC010000018.1"/>
</dbReference>
<organism evidence="1 2">
    <name type="scientific">Gordonia polyisoprenivorans</name>
    <dbReference type="NCBI Taxonomy" id="84595"/>
    <lineage>
        <taxon>Bacteria</taxon>
        <taxon>Bacillati</taxon>
        <taxon>Actinomycetota</taxon>
        <taxon>Actinomycetes</taxon>
        <taxon>Mycobacteriales</taxon>
        <taxon>Gordoniaceae</taxon>
        <taxon>Gordonia</taxon>
    </lineage>
</organism>
<accession>A0A846WUQ5</accession>
<protein>
    <submittedName>
        <fullName evidence="1">Uncharacterized protein</fullName>
    </submittedName>
</protein>
<evidence type="ECO:0000313" key="2">
    <source>
        <dbReference type="Proteomes" id="UP000563898"/>
    </source>
</evidence>
<name>A0A846WUQ5_9ACTN</name>
<dbReference type="EMBL" id="JAAXPC010000018">
    <property type="protein sequence ID" value="NKY04470.1"/>
    <property type="molecule type" value="Genomic_DNA"/>
</dbReference>
<dbReference type="Proteomes" id="UP000563898">
    <property type="component" value="Unassembled WGS sequence"/>
</dbReference>
<sequence length="52" mass="5538">MSSAVRRDRVSRVALTLLENIDAISEALSIGNGYRPAGLAEAFEATSWVTDG</sequence>
<dbReference type="AlphaFoldDB" id="A0A846WUQ5"/>
<proteinExistence type="predicted"/>
<evidence type="ECO:0000313" key="1">
    <source>
        <dbReference type="EMBL" id="NKY04470.1"/>
    </source>
</evidence>
<reference evidence="1 2" key="1">
    <citation type="submission" date="2020-04" db="EMBL/GenBank/DDBJ databases">
        <title>MicrobeNet Type strains.</title>
        <authorList>
            <person name="Nicholson A.C."/>
        </authorList>
    </citation>
    <scope>NUCLEOTIDE SEQUENCE [LARGE SCALE GENOMIC DNA]</scope>
    <source>
        <strain evidence="1 2">ATCC BAA-14</strain>
    </source>
</reference>
<comment type="caution">
    <text evidence="1">The sequence shown here is derived from an EMBL/GenBank/DDBJ whole genome shotgun (WGS) entry which is preliminary data.</text>
</comment>
<gene>
    <name evidence="1" type="ORF">HGA05_23150</name>
</gene>